<dbReference type="PANTHER" id="PTHR30629">
    <property type="entry name" value="PROPHAGE INTEGRASE"/>
    <property type="match status" value="1"/>
</dbReference>
<dbReference type="AlphaFoldDB" id="A0A7X6D957"/>
<dbReference type="GO" id="GO:0015074">
    <property type="term" value="P:DNA integration"/>
    <property type="evidence" value="ECO:0007669"/>
    <property type="project" value="UniProtKB-KW"/>
</dbReference>
<keyword evidence="3" id="KW-0238">DNA-binding</keyword>
<keyword evidence="4" id="KW-0233">DNA recombination</keyword>
<dbReference type="SUPFAM" id="SSF56349">
    <property type="entry name" value="DNA breaking-rejoining enzymes"/>
    <property type="match status" value="1"/>
</dbReference>
<dbReference type="PROSITE" id="PS51898">
    <property type="entry name" value="TYR_RECOMBINASE"/>
    <property type="match status" value="1"/>
</dbReference>
<dbReference type="InterPro" id="IPR013762">
    <property type="entry name" value="Integrase-like_cat_sf"/>
</dbReference>
<reference evidence="6 7" key="1">
    <citation type="submission" date="2020-03" db="EMBL/GenBank/DDBJ databases">
        <title>Bacterial samples isolated from urine from healthy bovine heifers (Gyr breed).</title>
        <authorList>
            <person name="Giannattasio-Ferraz S."/>
            <person name="Maskeri L."/>
            <person name="Penido A."/>
            <person name="Barbosa-Stancioli E.F."/>
            <person name="Putonti C."/>
        </authorList>
    </citation>
    <scope>NUCLEOTIDE SEQUENCE [LARGE SCALE GENOMIC DNA]</scope>
    <source>
        <strain evidence="6 7">UFMG-H7</strain>
    </source>
</reference>
<sequence>MSIKITPNGTFRVRLKYPVDVATMLGLKNNNFDKIYKTRREAEQAEKDLKNKITALRQTKDTSVFELNGEKTVEQIYFEDWLEAYKNGFTSSYPKPPDLATIRNTEDIFRLHILPMFGKYTLNHLNQNKRLVIRKMTIKANEYANFKTLRGYVNQIFDLAEEYGYIESNRLTNSLKKIKSTKKQALAAAKSDNSKYLDEEELSFWIQAINEDYENNFLTELDYTMFWTTFFLTCRKSETYALQWKHIDFNNSRIYLVQALDKFGNVKTTKGNKKTIINIPEQLKSILEKWKETQKEELMQFNIKQTSQQFLFTFQNNSGEINKCVHTDFLNYRMKSVKKRHPHLQNASPHKLRHTAASLAKIHGMSLEEISKGLTHSDTVTTTIYVNNEEVVSISPAEFAFNHLKINSEGK</sequence>
<gene>
    <name evidence="6" type="ORF">HED35_08135</name>
</gene>
<dbReference type="Gene3D" id="1.10.150.130">
    <property type="match status" value="1"/>
</dbReference>
<comment type="similarity">
    <text evidence="1">Belongs to the 'phage' integrase family.</text>
</comment>
<dbReference type="InterPro" id="IPR004107">
    <property type="entry name" value="Integrase_SAM-like_N"/>
</dbReference>
<dbReference type="InterPro" id="IPR050808">
    <property type="entry name" value="Phage_Integrase"/>
</dbReference>
<dbReference type="GO" id="GO:0006310">
    <property type="term" value="P:DNA recombination"/>
    <property type="evidence" value="ECO:0007669"/>
    <property type="project" value="UniProtKB-KW"/>
</dbReference>
<dbReference type="Pfam" id="PF00589">
    <property type="entry name" value="Phage_integrase"/>
    <property type="match status" value="1"/>
</dbReference>
<keyword evidence="2" id="KW-0229">DNA integration</keyword>
<dbReference type="GO" id="GO:0003677">
    <property type="term" value="F:DNA binding"/>
    <property type="evidence" value="ECO:0007669"/>
    <property type="project" value="UniProtKB-KW"/>
</dbReference>
<dbReference type="EMBL" id="JAAVMB010000008">
    <property type="protein sequence ID" value="NKC68052.1"/>
    <property type="molecule type" value="Genomic_DNA"/>
</dbReference>
<dbReference type="PANTHER" id="PTHR30629:SF2">
    <property type="entry name" value="PROPHAGE INTEGRASE INTS-RELATED"/>
    <property type="match status" value="1"/>
</dbReference>
<comment type="caution">
    <text evidence="6">The sequence shown here is derived from an EMBL/GenBank/DDBJ whole genome shotgun (WGS) entry which is preliminary data.</text>
</comment>
<proteinExistence type="inferred from homology"/>
<dbReference type="Gene3D" id="1.10.443.10">
    <property type="entry name" value="Intergrase catalytic core"/>
    <property type="match status" value="1"/>
</dbReference>
<evidence type="ECO:0000256" key="4">
    <source>
        <dbReference type="ARBA" id="ARBA00023172"/>
    </source>
</evidence>
<organism evidence="6 7">
    <name type="scientific">Vagococcus fluvialis</name>
    <dbReference type="NCBI Taxonomy" id="2738"/>
    <lineage>
        <taxon>Bacteria</taxon>
        <taxon>Bacillati</taxon>
        <taxon>Bacillota</taxon>
        <taxon>Bacilli</taxon>
        <taxon>Lactobacillales</taxon>
        <taxon>Enterococcaceae</taxon>
        <taxon>Vagococcus</taxon>
    </lineage>
</organism>
<evidence type="ECO:0000313" key="7">
    <source>
        <dbReference type="Proteomes" id="UP000521358"/>
    </source>
</evidence>
<evidence type="ECO:0000256" key="3">
    <source>
        <dbReference type="ARBA" id="ARBA00023125"/>
    </source>
</evidence>
<dbReference type="Pfam" id="PF14659">
    <property type="entry name" value="Phage_int_SAM_3"/>
    <property type="match status" value="1"/>
</dbReference>
<evidence type="ECO:0000313" key="6">
    <source>
        <dbReference type="EMBL" id="NKC68052.1"/>
    </source>
</evidence>
<dbReference type="InterPro" id="IPR010998">
    <property type="entry name" value="Integrase_recombinase_N"/>
</dbReference>
<evidence type="ECO:0000259" key="5">
    <source>
        <dbReference type="PROSITE" id="PS51898"/>
    </source>
</evidence>
<protein>
    <submittedName>
        <fullName evidence="6">Tyrosine-type recombinase/integrase</fullName>
    </submittedName>
</protein>
<dbReference type="InterPro" id="IPR011010">
    <property type="entry name" value="DNA_brk_join_enz"/>
</dbReference>
<accession>A0A7X6D957</accession>
<dbReference type="InterPro" id="IPR002104">
    <property type="entry name" value="Integrase_catalytic"/>
</dbReference>
<evidence type="ECO:0000256" key="2">
    <source>
        <dbReference type="ARBA" id="ARBA00022908"/>
    </source>
</evidence>
<dbReference type="RefSeq" id="WP_167807299.1">
    <property type="nucleotide sequence ID" value="NZ_JAAVMB010000008.1"/>
</dbReference>
<feature type="domain" description="Tyr recombinase" evidence="5">
    <location>
        <begin position="192"/>
        <end position="401"/>
    </location>
</feature>
<name>A0A7X6D957_9ENTE</name>
<evidence type="ECO:0000256" key="1">
    <source>
        <dbReference type="ARBA" id="ARBA00008857"/>
    </source>
</evidence>
<dbReference type="Proteomes" id="UP000521358">
    <property type="component" value="Unassembled WGS sequence"/>
</dbReference>